<evidence type="ECO:0000256" key="7">
    <source>
        <dbReference type="SAM" id="Phobius"/>
    </source>
</evidence>
<evidence type="ECO:0000256" key="5">
    <source>
        <dbReference type="ARBA" id="ARBA00022989"/>
    </source>
</evidence>
<proteinExistence type="inferred from homology"/>
<keyword evidence="6 7" id="KW-0472">Membrane</keyword>
<dbReference type="EMBL" id="JADCLJ010000023">
    <property type="protein sequence ID" value="MBE4909671.1"/>
    <property type="molecule type" value="Genomic_DNA"/>
</dbReference>
<keyword evidence="3 7" id="KW-0812">Transmembrane</keyword>
<dbReference type="SUPFAM" id="SSF144091">
    <property type="entry name" value="Rhomboid-like"/>
    <property type="match status" value="1"/>
</dbReference>
<evidence type="ECO:0000256" key="3">
    <source>
        <dbReference type="ARBA" id="ARBA00022692"/>
    </source>
</evidence>
<keyword evidence="4" id="KW-0378">Hydrolase</keyword>
<dbReference type="PANTHER" id="PTHR43731">
    <property type="entry name" value="RHOMBOID PROTEASE"/>
    <property type="match status" value="1"/>
</dbReference>
<evidence type="ECO:0000256" key="4">
    <source>
        <dbReference type="ARBA" id="ARBA00022801"/>
    </source>
</evidence>
<comment type="caution">
    <text evidence="9">The sequence shown here is derived from an EMBL/GenBank/DDBJ whole genome shotgun (WGS) entry which is preliminary data.</text>
</comment>
<evidence type="ECO:0000313" key="10">
    <source>
        <dbReference type="Proteomes" id="UP001516662"/>
    </source>
</evidence>
<keyword evidence="5 7" id="KW-1133">Transmembrane helix</keyword>
<organism evidence="9 10">
    <name type="scientific">Litchfieldia luteola</name>
    <dbReference type="NCBI Taxonomy" id="682179"/>
    <lineage>
        <taxon>Bacteria</taxon>
        <taxon>Bacillati</taxon>
        <taxon>Bacillota</taxon>
        <taxon>Bacilli</taxon>
        <taxon>Bacillales</taxon>
        <taxon>Bacillaceae</taxon>
        <taxon>Litchfieldia</taxon>
    </lineage>
</organism>
<evidence type="ECO:0000259" key="8">
    <source>
        <dbReference type="Pfam" id="PF01694"/>
    </source>
</evidence>
<sequence>MFTRTENFQTFLRFYPIISTLVGIHILLWLITSLPIPGSTTLLEQMVGFNFLVAEGEYWRLLTPIFMHGGFSHMLFNSFSLVLFGPALERILGKPRFLLTYFGTGVLANIATYFLEPLDYLHVGSSGAIFGLFGIFLYMVMFRKDLIDQANSQVVVTILVIGLIMTFINSNINVVAHLFGLIAGVALGPIVLQGKKGFYTSHHAGSKQSMSFRLPKLSMKHFIWGIIVLLVLVGLLFR</sequence>
<dbReference type="InterPro" id="IPR035952">
    <property type="entry name" value="Rhomboid-like_sf"/>
</dbReference>
<feature type="transmembrane region" description="Helical" evidence="7">
    <location>
        <begin position="217"/>
        <end position="237"/>
    </location>
</feature>
<keyword evidence="9" id="KW-0645">Protease</keyword>
<reference evidence="9 10" key="1">
    <citation type="submission" date="2020-10" db="EMBL/GenBank/DDBJ databases">
        <title>Bacillus sp. HD4P25, an endophyte from a halophyte.</title>
        <authorList>
            <person name="Sun J.-Q."/>
        </authorList>
    </citation>
    <scope>NUCLEOTIDE SEQUENCE [LARGE SCALE GENOMIC DNA]</scope>
    <source>
        <strain evidence="9 10">YIM 93174</strain>
    </source>
</reference>
<dbReference type="PANTHER" id="PTHR43731:SF14">
    <property type="entry name" value="PRESENILIN-ASSOCIATED RHOMBOID-LIKE PROTEIN, MITOCHONDRIAL"/>
    <property type="match status" value="1"/>
</dbReference>
<feature type="transmembrane region" description="Helical" evidence="7">
    <location>
        <begin position="65"/>
        <end position="85"/>
    </location>
</feature>
<accession>A0ABR9QME5</accession>
<keyword evidence="10" id="KW-1185">Reference proteome</keyword>
<feature type="transmembrane region" description="Helical" evidence="7">
    <location>
        <begin position="121"/>
        <end position="140"/>
    </location>
</feature>
<dbReference type="InterPro" id="IPR050925">
    <property type="entry name" value="Rhomboid_protease_S54"/>
</dbReference>
<dbReference type="Pfam" id="PF01694">
    <property type="entry name" value="Rhomboid"/>
    <property type="match status" value="1"/>
</dbReference>
<dbReference type="GO" id="GO:0006508">
    <property type="term" value="P:proteolysis"/>
    <property type="evidence" value="ECO:0007669"/>
    <property type="project" value="UniProtKB-KW"/>
</dbReference>
<dbReference type="Proteomes" id="UP001516662">
    <property type="component" value="Unassembled WGS sequence"/>
</dbReference>
<name>A0ABR9QME5_9BACI</name>
<dbReference type="RefSeq" id="WP_193538571.1">
    <property type="nucleotide sequence ID" value="NZ_JADCLJ010000023.1"/>
</dbReference>
<gene>
    <name evidence="9" type="ORF">IMZ08_16635</name>
</gene>
<dbReference type="InterPro" id="IPR022764">
    <property type="entry name" value="Peptidase_S54_rhomboid_dom"/>
</dbReference>
<evidence type="ECO:0000256" key="6">
    <source>
        <dbReference type="ARBA" id="ARBA00023136"/>
    </source>
</evidence>
<dbReference type="Gene3D" id="1.20.1540.10">
    <property type="entry name" value="Rhomboid-like"/>
    <property type="match status" value="1"/>
</dbReference>
<comment type="similarity">
    <text evidence="2">Belongs to the peptidase S54 family.</text>
</comment>
<comment type="subcellular location">
    <subcellularLocation>
        <location evidence="1">Membrane</location>
        <topology evidence="1">Multi-pass membrane protein</topology>
    </subcellularLocation>
</comment>
<feature type="transmembrane region" description="Helical" evidence="7">
    <location>
        <begin position="152"/>
        <end position="168"/>
    </location>
</feature>
<evidence type="ECO:0000256" key="2">
    <source>
        <dbReference type="ARBA" id="ARBA00009045"/>
    </source>
</evidence>
<protein>
    <submittedName>
        <fullName evidence="9">Rhomboid family intramembrane serine protease</fullName>
    </submittedName>
</protein>
<dbReference type="GO" id="GO:0008233">
    <property type="term" value="F:peptidase activity"/>
    <property type="evidence" value="ECO:0007669"/>
    <property type="project" value="UniProtKB-KW"/>
</dbReference>
<feature type="domain" description="Peptidase S54 rhomboid" evidence="8">
    <location>
        <begin position="56"/>
        <end position="193"/>
    </location>
</feature>
<feature type="transmembrane region" description="Helical" evidence="7">
    <location>
        <begin position="97"/>
        <end position="115"/>
    </location>
</feature>
<evidence type="ECO:0000313" key="9">
    <source>
        <dbReference type="EMBL" id="MBE4909671.1"/>
    </source>
</evidence>
<evidence type="ECO:0000256" key="1">
    <source>
        <dbReference type="ARBA" id="ARBA00004141"/>
    </source>
</evidence>